<evidence type="ECO:0000259" key="4">
    <source>
        <dbReference type="Pfam" id="PF02275"/>
    </source>
</evidence>
<protein>
    <recommendedName>
        <fullName evidence="4">Choloylglycine hydrolase/NAAA C-terminal domain-containing protein</fullName>
    </recommendedName>
</protein>
<feature type="domain" description="Choloylglycine hydrolase/NAAA C-terminal" evidence="4">
    <location>
        <begin position="203"/>
        <end position="500"/>
    </location>
</feature>
<sequence>MLQRSESCCSRRRAVSHRARLQVCRVFWSRQPDEWDAQWEVEEQARRMQSQQAGVQRAAAEEAAWQQQVEDAHQQLLNQQKQRAALRSRIEQDARRAKAEQLRRIEPVAKARARAQGLASLGLDPEIMSLSEKFGKLSGLVDEVQRSMEEQYGLQDGALSAAPGRAWQQQLPPEQQRQRQQQRLQQLLQEPWQAGAEGAADACTEIIYKDKCSSNAVISGRTLSFPVSLTPVMSWVPKDAPLTMLNIAPNTPSTFGKTIKAGIPFVCTTHARAEVALLFKDKSDPIHAKDFLWCVDGMNQAGLSAAVLYQSETKAMNGYSKDSSKIDAIHFMNLGGWALAWYSTVEQLKALANTQVVWDPEYDAFGKAISKGLAKVPTLHLVFHDSSGASLVVQWRDGKMEHFEGYRKDMFSNPAGVHPSVKQAASHGDSKGLLGASKGPKPYFWSVPGDYSGPSRFTRLALMKEAADSECWSAKSLLFPQLFETLSPAYVFKGAPAANQAMLAVMGILNTVYLPRGVSDTGTRGPSGMPELTLYTTIRDHDNKVFYYRTANNPVYKAIDFNKIDWAGMKGAVQHSYMVFAEDPWFRDYSNEFKQGIWGTGSKELVTKGGA</sequence>
<evidence type="ECO:0000256" key="3">
    <source>
        <dbReference type="SAM" id="Coils"/>
    </source>
</evidence>
<dbReference type="InterPro" id="IPR029055">
    <property type="entry name" value="Ntn_hydrolases_N"/>
</dbReference>
<evidence type="ECO:0000313" key="6">
    <source>
        <dbReference type="Proteomes" id="UP001244341"/>
    </source>
</evidence>
<accession>A0ABY8U116</accession>
<dbReference type="EMBL" id="CP126211">
    <property type="protein sequence ID" value="WIA13368.1"/>
    <property type="molecule type" value="Genomic_DNA"/>
</dbReference>
<evidence type="ECO:0000256" key="1">
    <source>
        <dbReference type="ARBA" id="ARBA00006625"/>
    </source>
</evidence>
<comment type="similarity">
    <text evidence="1">Belongs to the peptidase C59 family.</text>
</comment>
<reference evidence="5 6" key="1">
    <citation type="submission" date="2023-05" db="EMBL/GenBank/DDBJ databases">
        <title>A 100% complete, gapless, phased diploid assembly of the Scenedesmus obliquus UTEX 3031 genome.</title>
        <authorList>
            <person name="Biondi T.C."/>
            <person name="Hanschen E.R."/>
            <person name="Kwon T."/>
            <person name="Eng W."/>
            <person name="Kruse C.P.S."/>
            <person name="Koehler S.I."/>
            <person name="Kunde Y."/>
            <person name="Gleasner C.D."/>
            <person name="You Mak K.T."/>
            <person name="Polle J."/>
            <person name="Hovde B.T."/>
            <person name="Starkenburg S.R."/>
        </authorList>
    </citation>
    <scope>NUCLEOTIDE SEQUENCE [LARGE SCALE GENOMIC DNA]</scope>
    <source>
        <strain evidence="5 6">DOE0152z</strain>
    </source>
</reference>
<dbReference type="SUPFAM" id="SSF56235">
    <property type="entry name" value="N-terminal nucleophile aminohydrolases (Ntn hydrolases)"/>
    <property type="match status" value="1"/>
</dbReference>
<keyword evidence="2" id="KW-0378">Hydrolase</keyword>
<keyword evidence="6" id="KW-1185">Reference proteome</keyword>
<dbReference type="Proteomes" id="UP001244341">
    <property type="component" value="Chromosome 4b"/>
</dbReference>
<dbReference type="InterPro" id="IPR029132">
    <property type="entry name" value="CBAH/NAAA_C"/>
</dbReference>
<evidence type="ECO:0000313" key="5">
    <source>
        <dbReference type="EMBL" id="WIA13368.1"/>
    </source>
</evidence>
<organism evidence="5 6">
    <name type="scientific">Tetradesmus obliquus</name>
    <name type="common">Green alga</name>
    <name type="synonym">Acutodesmus obliquus</name>
    <dbReference type="NCBI Taxonomy" id="3088"/>
    <lineage>
        <taxon>Eukaryota</taxon>
        <taxon>Viridiplantae</taxon>
        <taxon>Chlorophyta</taxon>
        <taxon>core chlorophytes</taxon>
        <taxon>Chlorophyceae</taxon>
        <taxon>CS clade</taxon>
        <taxon>Sphaeropleales</taxon>
        <taxon>Scenedesmaceae</taxon>
        <taxon>Tetradesmus</taxon>
    </lineage>
</organism>
<gene>
    <name evidence="5" type="ORF">OEZ85_006948</name>
</gene>
<dbReference type="InterPro" id="IPR052193">
    <property type="entry name" value="Peptidase_C59"/>
</dbReference>
<dbReference type="Gene3D" id="3.60.60.10">
    <property type="entry name" value="Penicillin V Acylase, Chain A"/>
    <property type="match status" value="1"/>
</dbReference>
<dbReference type="PANTHER" id="PTHR35527">
    <property type="entry name" value="CHOLOYLGLYCINE HYDROLASE"/>
    <property type="match status" value="1"/>
</dbReference>
<keyword evidence="3" id="KW-0175">Coiled coil</keyword>
<dbReference type="Pfam" id="PF02275">
    <property type="entry name" value="CBAH"/>
    <property type="match status" value="1"/>
</dbReference>
<proteinExistence type="inferred from homology"/>
<name>A0ABY8U116_TETOB</name>
<evidence type="ECO:0000256" key="2">
    <source>
        <dbReference type="ARBA" id="ARBA00022801"/>
    </source>
</evidence>
<feature type="coiled-coil region" evidence="3">
    <location>
        <begin position="55"/>
        <end position="89"/>
    </location>
</feature>
<dbReference type="PANTHER" id="PTHR35527:SF2">
    <property type="entry name" value="HYDROLASE"/>
    <property type="match status" value="1"/>
</dbReference>